<feature type="region of interest" description="Disordered" evidence="1">
    <location>
        <begin position="662"/>
        <end position="688"/>
    </location>
</feature>
<evidence type="ECO:0000256" key="1">
    <source>
        <dbReference type="SAM" id="MobiDB-lite"/>
    </source>
</evidence>
<feature type="compositionally biased region" description="Basic and acidic residues" evidence="1">
    <location>
        <begin position="917"/>
        <end position="937"/>
    </location>
</feature>
<proteinExistence type="predicted"/>
<feature type="compositionally biased region" description="Polar residues" evidence="1">
    <location>
        <begin position="1020"/>
        <end position="1029"/>
    </location>
</feature>
<feature type="compositionally biased region" description="Basic residues" evidence="1">
    <location>
        <begin position="887"/>
        <end position="899"/>
    </location>
</feature>
<feature type="region of interest" description="Disordered" evidence="1">
    <location>
        <begin position="880"/>
        <end position="940"/>
    </location>
</feature>
<keyword evidence="4" id="KW-1185">Reference proteome</keyword>
<feature type="compositionally biased region" description="Basic and acidic residues" evidence="1">
    <location>
        <begin position="778"/>
        <end position="795"/>
    </location>
</feature>
<feature type="region of interest" description="Disordered" evidence="1">
    <location>
        <begin position="710"/>
        <end position="754"/>
    </location>
</feature>
<dbReference type="PANTHER" id="PTHR39079">
    <property type="entry name" value="FI08034P-RELATED"/>
    <property type="match status" value="1"/>
</dbReference>
<organism evidence="3 4">
    <name type="scientific">Cimex lectularius</name>
    <name type="common">Bed bug</name>
    <name type="synonym">Acanthia lectularia</name>
    <dbReference type="NCBI Taxonomy" id="79782"/>
    <lineage>
        <taxon>Eukaryota</taxon>
        <taxon>Metazoa</taxon>
        <taxon>Ecdysozoa</taxon>
        <taxon>Arthropoda</taxon>
        <taxon>Hexapoda</taxon>
        <taxon>Insecta</taxon>
        <taxon>Pterygota</taxon>
        <taxon>Neoptera</taxon>
        <taxon>Paraneoptera</taxon>
        <taxon>Hemiptera</taxon>
        <taxon>Heteroptera</taxon>
        <taxon>Panheteroptera</taxon>
        <taxon>Cimicomorpha</taxon>
        <taxon>Cimicidae</taxon>
        <taxon>Cimex</taxon>
    </lineage>
</organism>
<dbReference type="Proteomes" id="UP000494040">
    <property type="component" value="Unassembled WGS sequence"/>
</dbReference>
<gene>
    <name evidence="3" type="primary">106672488</name>
</gene>
<dbReference type="Pfam" id="PF16003">
    <property type="entry name" value="DUF4776"/>
    <property type="match status" value="1"/>
</dbReference>
<feature type="compositionally biased region" description="Basic residues" evidence="1">
    <location>
        <begin position="1044"/>
        <end position="1075"/>
    </location>
</feature>
<feature type="region of interest" description="Disordered" evidence="1">
    <location>
        <begin position="265"/>
        <end position="293"/>
    </location>
</feature>
<sequence length="1075" mass="119401">MASKKTVEDEEEQLYLLEVTVNRLNVTKEGIMDSVNEADSGITEDKGKKKRQEKGPVRVKVKFFDFPTIEIEEAEFKSNEHNSKDEMSPAVQKPGEDTDKFLEDAKHEEERWRAKNAGMSVEMWRDERERDKKLATEIAGTLPPGNRFTSGKSCLFPMMPTDMIKTIQRYPLEVQVIRMSVDKSPSHVIGHTKVELGANFKEAVTLATMPVVLPVSAYIEDKFSLLNVFGDDSGEVWLFIRLSCFGATIFTQFKYIQGEKGGIKSKMTETGKNKKSLAEKKRKEEEERRTVDQQRTPYICRDDNLPGTGGCSKGTDDFFIPVQWRNINEPEVNIQLCYPPDYPQEVEYQDGGYKCAMANNETSNMNRMFPGMQQKYNQRGFVDTKCPCPGAKPHEETILNCCFNPPSNKGNKTAPGKANASPNLKSLDTTYLSENVETVEEITVNDATSKAISDLVDSDWELMVSGQSERKTKRPQVYPRKINCPPFLKAPNPKGCPASADGRCRCPKDSQQKKPRTTECSDRRCNQRLQTSRNPGYPGGQGGCPVTNCGNLNETGAMLAGLPRLCDPIMQNINNVMPPNVIVPQSSGGPNVVSICTCPKVPDFIPPGEMRGPADGLNIRCECSNILTSVHPVKVPYTCPGTTYESNKQMDMARGQVVPCPVNIPEPPQEAQQTQQAMPMPPTCVSSLPSLVLSDESTSDDDFQYVEQKRHLKAKGGKKKKEKESDTEPLPSPKKSKKKSPSTSVYDSSDRTDFDSTAQKMLEEELDFYESMVNDVKNKAKGGGDTKSVKGKKDGNSSSSVNKDKPKADDEKKDNTLYRYTAGMYPGVHIGHKDCIVPYRMVPKNMGWLWNIKNAAGILKAGRGWRPGAIAESVAELMDAAKSTTQKSKKKSRKPPPRKKKEESELHKQPGKKTAKMLKEERKDKDNGDKSPEDLRPTLHVHKKHGLYYVSMFPPKKEDEAEPQPIQFKIDPKHPDGPGGGDSSMFETEDTSTNSEDSFQLEFVAPHTLKGRIPPKTKQDMQCQVSTEQVIIPPTPSVNLKTPKGGKKATGKGKKGKGKKGGKGGKKGKGKKSKK</sequence>
<dbReference type="PANTHER" id="PTHR39079:SF1">
    <property type="entry name" value="GH11706P-RELATED"/>
    <property type="match status" value="1"/>
</dbReference>
<evidence type="ECO:0000259" key="2">
    <source>
        <dbReference type="Pfam" id="PF16003"/>
    </source>
</evidence>
<reference evidence="3" key="1">
    <citation type="submission" date="2022-01" db="UniProtKB">
        <authorList>
            <consortium name="EnsemblMetazoa"/>
        </authorList>
    </citation>
    <scope>IDENTIFICATION</scope>
</reference>
<accession>A0A8I6S870</accession>
<feature type="compositionally biased region" description="Basic residues" evidence="1">
    <location>
        <begin position="710"/>
        <end position="721"/>
    </location>
</feature>
<feature type="compositionally biased region" description="Basic and acidic residues" evidence="1">
    <location>
        <begin position="266"/>
        <end position="292"/>
    </location>
</feature>
<feature type="region of interest" description="Disordered" evidence="1">
    <location>
        <begin position="778"/>
        <end position="812"/>
    </location>
</feature>
<dbReference type="AlphaFoldDB" id="A0A8I6S870"/>
<feature type="region of interest" description="Disordered" evidence="1">
    <location>
        <begin position="953"/>
        <end position="1075"/>
    </location>
</feature>
<dbReference type="InterPro" id="IPR031949">
    <property type="entry name" value="DUF4776"/>
</dbReference>
<protein>
    <recommendedName>
        <fullName evidence="2">DUF4776 domain-containing protein</fullName>
    </recommendedName>
</protein>
<feature type="compositionally biased region" description="Low complexity" evidence="1">
    <location>
        <begin position="669"/>
        <end position="678"/>
    </location>
</feature>
<dbReference type="Pfam" id="PF14924">
    <property type="entry name" value="MAP10_N"/>
    <property type="match status" value="1"/>
</dbReference>
<dbReference type="EnsemblMetazoa" id="XM_014403983.2">
    <property type="protein sequence ID" value="XP_014259469.1"/>
    <property type="gene ID" value="LOC106672488"/>
</dbReference>
<evidence type="ECO:0000313" key="4">
    <source>
        <dbReference type="Proteomes" id="UP000494040"/>
    </source>
</evidence>
<feature type="compositionally biased region" description="Basic and acidic residues" evidence="1">
    <location>
        <begin position="75"/>
        <end position="87"/>
    </location>
</feature>
<feature type="domain" description="DUF4776" evidence="2">
    <location>
        <begin position="745"/>
        <end position="970"/>
    </location>
</feature>
<name>A0A8I6S870_CIMLE</name>
<dbReference type="OrthoDB" id="6618562at2759"/>
<dbReference type="KEGG" id="clec:106672488"/>
<evidence type="ECO:0000313" key="3">
    <source>
        <dbReference type="EnsemblMetazoa" id="XP_014259469.1"/>
    </source>
</evidence>
<feature type="compositionally biased region" description="Basic and acidic residues" evidence="1">
    <location>
        <begin position="802"/>
        <end position="812"/>
    </location>
</feature>
<feature type="region of interest" description="Disordered" evidence="1">
    <location>
        <begin position="75"/>
        <end position="97"/>
    </location>
</feature>